<dbReference type="Proteomes" id="UP001216390">
    <property type="component" value="Chromosome"/>
</dbReference>
<proteinExistence type="predicted"/>
<evidence type="ECO:0000313" key="1">
    <source>
        <dbReference type="EMBL" id="WCO67901.1"/>
    </source>
</evidence>
<gene>
    <name evidence="1" type="ORF">PO878_04080</name>
</gene>
<keyword evidence="2" id="KW-1185">Reference proteome</keyword>
<name>A0AAE9YHI9_9ACTN</name>
<protein>
    <submittedName>
        <fullName evidence="1">Uncharacterized protein</fullName>
    </submittedName>
</protein>
<dbReference type="KEGG" id="ima:PO878_04080"/>
<dbReference type="AlphaFoldDB" id="A0AAE9YHI9"/>
<accession>A0AAE9YHI9</accession>
<reference evidence="1" key="1">
    <citation type="submission" date="2023-01" db="EMBL/GenBank/DDBJ databases">
        <title>The diversity of Class Acidimicrobiia in South China Sea sediment environments and the proposal of Iamia marina sp. nov., a novel species of the genus Iamia.</title>
        <authorList>
            <person name="He Y."/>
            <person name="Tian X."/>
        </authorList>
    </citation>
    <scope>NUCLEOTIDE SEQUENCE</scope>
    <source>
        <strain evidence="1">DSM 19957</strain>
    </source>
</reference>
<dbReference type="RefSeq" id="WP_272737419.1">
    <property type="nucleotide sequence ID" value="NZ_CP116942.1"/>
</dbReference>
<sequence length="79" mass="8628">MKTDDGTPLTDEEEKAVRSLRRLAKKWPETLGLFSWSGSLCIVRLDEGVNGRYGMPDAITPNVIGDRLPIVNDGGDPDA</sequence>
<evidence type="ECO:0000313" key="2">
    <source>
        <dbReference type="Proteomes" id="UP001216390"/>
    </source>
</evidence>
<organism evidence="1 2">
    <name type="scientific">Iamia majanohamensis</name>
    <dbReference type="NCBI Taxonomy" id="467976"/>
    <lineage>
        <taxon>Bacteria</taxon>
        <taxon>Bacillati</taxon>
        <taxon>Actinomycetota</taxon>
        <taxon>Acidimicrobiia</taxon>
        <taxon>Acidimicrobiales</taxon>
        <taxon>Iamiaceae</taxon>
        <taxon>Iamia</taxon>
    </lineage>
</organism>
<dbReference type="EMBL" id="CP116942">
    <property type="protein sequence ID" value="WCO67901.1"/>
    <property type="molecule type" value="Genomic_DNA"/>
</dbReference>